<sequence length="612" mass="66523">MCGIVGYIGTTEARPVLLDGLRRLEYRGYDSAGLAVWDGQKINLAKIKGRVADLAGLLQQQSVKGTVGIAHTRWATHGEPTTANAHPHADCKNNVYVVHNGIVENYKALKDQLIREGHTFHSETDTEILSHLIEKYLTGATTLEQAVSRALKFVKGTYALLAIASSDPEKIVAARLSSPLRIGVSADQVFIASDPSALLNYTSRVVTLTDGELAVITRGNYTITSLEDGGAINREAETIDWNIDEIQKSGFDHFMLKEIFEQPETVINSTRGRLIPAEGRAVLGGLADVEDKLRALKRLTIVACGTASYAGLVGEYMLEEYADLPVEVCVASEFRYRKPSLIPREDAVLVISQSGETADTLAAVREAKAKGVLTLGIVNVIGSTISRETDAGVYNHAGPEISVCSTKVFMSQLTVLALLTLLLGRQRRMSLVTGQRIAAELAALPARMAELLAQADRIKTVAQHCQSAKNFFFCGRKYNYPIALEGALKLKEISYRHAEGLAAGELKHGPLAMVDEHFPVIFICPKDSVYEKNISNIQEVKARRGRVIAIATAGDTDIAAIADDVIYIPKTLEMLTPLLAVVPLQLFAYYIAQSLGVDIDKPRNLAKSVTVE</sequence>
<dbReference type="InterPro" id="IPR001347">
    <property type="entry name" value="SIS_dom"/>
</dbReference>
<dbReference type="PANTHER" id="PTHR10937:SF0">
    <property type="entry name" value="GLUTAMINE--FRUCTOSE-6-PHOSPHATE TRANSAMINASE (ISOMERIZING)"/>
    <property type="match status" value="1"/>
</dbReference>
<dbReference type="SUPFAM" id="SSF53697">
    <property type="entry name" value="SIS domain"/>
    <property type="match status" value="1"/>
</dbReference>
<dbReference type="InterPro" id="IPR035490">
    <property type="entry name" value="GlmS/FrlB_SIS"/>
</dbReference>
<dbReference type="PROSITE" id="PS51464">
    <property type="entry name" value="SIS"/>
    <property type="match status" value="2"/>
</dbReference>
<name>A0A1F5SJS4_9BACT</name>
<dbReference type="GO" id="GO:0005829">
    <property type="term" value="C:cytosol"/>
    <property type="evidence" value="ECO:0007669"/>
    <property type="project" value="TreeGrafter"/>
</dbReference>
<evidence type="ECO:0000256" key="9">
    <source>
        <dbReference type="ARBA" id="ARBA00022962"/>
    </source>
</evidence>
<dbReference type="CDD" id="cd05009">
    <property type="entry name" value="SIS_GlmS_GlmD_2"/>
    <property type="match status" value="1"/>
</dbReference>
<keyword evidence="9" id="KW-0315">Glutamine amidotransferase</keyword>
<protein>
    <recommendedName>
        <fullName evidence="4 10">Glutamine--fructose-6-phosphate aminotransferase [isomerizing]</fullName>
        <ecNumber evidence="3 10">2.6.1.16</ecNumber>
    </recommendedName>
    <alternativeName>
        <fullName evidence="10">D-fructose-6-phosphate amidotransferase</fullName>
    </alternativeName>
    <alternativeName>
        <fullName evidence="10">GFAT</fullName>
    </alternativeName>
    <alternativeName>
        <fullName evidence="10">Glucosamine-6-phosphate synthase</fullName>
    </alternativeName>
    <alternativeName>
        <fullName evidence="10">Hexosephosphate aminotransferase</fullName>
    </alternativeName>
    <alternativeName>
        <fullName evidence="10">L-glutamine--D-fructose-6-phosphate amidotransferase</fullName>
    </alternativeName>
</protein>
<keyword evidence="6 10" id="KW-0032">Aminotransferase</keyword>
<comment type="catalytic activity">
    <reaction evidence="1 10">
        <text>D-fructose 6-phosphate + L-glutamine = D-glucosamine 6-phosphate + L-glutamate</text>
        <dbReference type="Rhea" id="RHEA:13237"/>
        <dbReference type="ChEBI" id="CHEBI:29985"/>
        <dbReference type="ChEBI" id="CHEBI:58359"/>
        <dbReference type="ChEBI" id="CHEBI:58725"/>
        <dbReference type="ChEBI" id="CHEBI:61527"/>
        <dbReference type="EC" id="2.6.1.16"/>
    </reaction>
</comment>
<dbReference type="Pfam" id="PF01380">
    <property type="entry name" value="SIS"/>
    <property type="match status" value="2"/>
</dbReference>
<dbReference type="PROSITE" id="PS51278">
    <property type="entry name" value="GATASE_TYPE_2"/>
    <property type="match status" value="1"/>
</dbReference>
<comment type="subcellular location">
    <subcellularLocation>
        <location evidence="2 10">Cytoplasm</location>
    </subcellularLocation>
</comment>
<evidence type="ECO:0000256" key="5">
    <source>
        <dbReference type="ARBA" id="ARBA00022490"/>
    </source>
</evidence>
<dbReference type="GO" id="GO:0005975">
    <property type="term" value="P:carbohydrate metabolic process"/>
    <property type="evidence" value="ECO:0007669"/>
    <property type="project" value="UniProtKB-UniRule"/>
</dbReference>
<keyword evidence="5 10" id="KW-0963">Cytoplasm</keyword>
<dbReference type="FunFam" id="3.40.50.10490:FF:000001">
    <property type="entry name" value="Glutamine--fructose-6-phosphate aminotransferase [isomerizing]"/>
    <property type="match status" value="1"/>
</dbReference>
<keyword evidence="7 10" id="KW-0808">Transferase</keyword>
<comment type="caution">
    <text evidence="13">The sequence shown here is derived from an EMBL/GenBank/DDBJ whole genome shotgun (WGS) entry which is preliminary data.</text>
</comment>
<comment type="function">
    <text evidence="10">Catalyzes the first step in hexosamine metabolism, converting fructose-6P into glucosamine-6P using glutamine as a nitrogen source.</text>
</comment>
<dbReference type="FunFam" id="3.60.20.10:FF:000006">
    <property type="entry name" value="Glutamine--fructose-6-phosphate aminotransferase [isomerizing]"/>
    <property type="match status" value="1"/>
</dbReference>
<reference evidence="13 14" key="1">
    <citation type="journal article" date="2016" name="Nat. Commun.">
        <title>Thousands of microbial genomes shed light on interconnected biogeochemical processes in an aquifer system.</title>
        <authorList>
            <person name="Anantharaman K."/>
            <person name="Brown C.T."/>
            <person name="Hug L.A."/>
            <person name="Sharon I."/>
            <person name="Castelle C.J."/>
            <person name="Probst A.J."/>
            <person name="Thomas B.C."/>
            <person name="Singh A."/>
            <person name="Wilkins M.J."/>
            <person name="Karaoz U."/>
            <person name="Brodie E.L."/>
            <person name="Williams K.H."/>
            <person name="Hubbard S.S."/>
            <person name="Banfield J.F."/>
        </authorList>
    </citation>
    <scope>NUCLEOTIDE SEQUENCE [LARGE SCALE GENOMIC DNA]</scope>
</reference>
<dbReference type="GO" id="GO:0006047">
    <property type="term" value="P:UDP-N-acetylglucosamine metabolic process"/>
    <property type="evidence" value="ECO:0007669"/>
    <property type="project" value="TreeGrafter"/>
</dbReference>
<dbReference type="Proteomes" id="UP000178925">
    <property type="component" value="Unassembled WGS sequence"/>
</dbReference>
<feature type="active site" description="For Fru-6P isomerization activity" evidence="10">
    <location>
        <position position="607"/>
    </location>
</feature>
<evidence type="ECO:0000259" key="11">
    <source>
        <dbReference type="PROSITE" id="PS51278"/>
    </source>
</evidence>
<dbReference type="InterPro" id="IPR047084">
    <property type="entry name" value="GFAT_N"/>
</dbReference>
<evidence type="ECO:0000256" key="10">
    <source>
        <dbReference type="HAMAP-Rule" id="MF_00164"/>
    </source>
</evidence>
<dbReference type="Gene3D" id="3.40.50.10490">
    <property type="entry name" value="Glucose-6-phosphate isomerase like protein, domain 1"/>
    <property type="match status" value="2"/>
</dbReference>
<feature type="domain" description="Glutamine amidotransferase type-2" evidence="11">
    <location>
        <begin position="2"/>
        <end position="219"/>
    </location>
</feature>
<evidence type="ECO:0000256" key="8">
    <source>
        <dbReference type="ARBA" id="ARBA00022737"/>
    </source>
</evidence>
<evidence type="ECO:0000313" key="14">
    <source>
        <dbReference type="Proteomes" id="UP000178925"/>
    </source>
</evidence>
<gene>
    <name evidence="10" type="primary">glmS</name>
    <name evidence="13" type="ORF">A2242_01855</name>
</gene>
<dbReference type="SUPFAM" id="SSF56235">
    <property type="entry name" value="N-terminal nucleophile aminohydrolases (Ntn hydrolases)"/>
    <property type="match status" value="1"/>
</dbReference>
<dbReference type="EMBL" id="MFGC01000033">
    <property type="protein sequence ID" value="OGF26693.1"/>
    <property type="molecule type" value="Genomic_DNA"/>
</dbReference>
<dbReference type="GO" id="GO:0097367">
    <property type="term" value="F:carbohydrate derivative binding"/>
    <property type="evidence" value="ECO:0007669"/>
    <property type="project" value="InterPro"/>
</dbReference>
<dbReference type="NCBIfam" id="NF001484">
    <property type="entry name" value="PRK00331.1"/>
    <property type="match status" value="1"/>
</dbReference>
<evidence type="ECO:0000256" key="2">
    <source>
        <dbReference type="ARBA" id="ARBA00004496"/>
    </source>
</evidence>
<evidence type="ECO:0000256" key="4">
    <source>
        <dbReference type="ARBA" id="ARBA00016090"/>
    </source>
</evidence>
<proteinExistence type="inferred from homology"/>
<dbReference type="STRING" id="1797995.A2242_01855"/>
<evidence type="ECO:0000313" key="13">
    <source>
        <dbReference type="EMBL" id="OGF26693.1"/>
    </source>
</evidence>
<dbReference type="PANTHER" id="PTHR10937">
    <property type="entry name" value="GLUCOSAMINE--FRUCTOSE-6-PHOSPHATE AMINOTRANSFERASE, ISOMERIZING"/>
    <property type="match status" value="1"/>
</dbReference>
<dbReference type="CDD" id="cd05008">
    <property type="entry name" value="SIS_GlmS_GlmD_1"/>
    <property type="match status" value="1"/>
</dbReference>
<dbReference type="GO" id="GO:0006487">
    <property type="term" value="P:protein N-linked glycosylation"/>
    <property type="evidence" value="ECO:0007669"/>
    <property type="project" value="TreeGrafter"/>
</dbReference>
<dbReference type="HAMAP" id="MF_00164">
    <property type="entry name" value="GlmS"/>
    <property type="match status" value="1"/>
</dbReference>
<keyword evidence="8" id="KW-0677">Repeat</keyword>
<dbReference type="NCBIfam" id="TIGR01135">
    <property type="entry name" value="glmS"/>
    <property type="match status" value="1"/>
</dbReference>
<dbReference type="AlphaFoldDB" id="A0A1F5SJS4"/>
<dbReference type="InterPro" id="IPR046348">
    <property type="entry name" value="SIS_dom_sf"/>
</dbReference>
<feature type="domain" description="SIS" evidence="12">
    <location>
        <begin position="289"/>
        <end position="429"/>
    </location>
</feature>
<evidence type="ECO:0000259" key="12">
    <source>
        <dbReference type="PROSITE" id="PS51464"/>
    </source>
</evidence>
<feature type="active site" description="Nucleophile; for GATase activity" evidence="10">
    <location>
        <position position="2"/>
    </location>
</feature>
<dbReference type="CDD" id="cd00714">
    <property type="entry name" value="GFAT"/>
    <property type="match status" value="1"/>
</dbReference>
<dbReference type="InterPro" id="IPR005855">
    <property type="entry name" value="GFAT"/>
</dbReference>
<feature type="initiator methionine" description="Removed" evidence="10">
    <location>
        <position position="1"/>
    </location>
</feature>
<dbReference type="EC" id="2.6.1.16" evidence="3 10"/>
<evidence type="ECO:0000256" key="7">
    <source>
        <dbReference type="ARBA" id="ARBA00022679"/>
    </source>
</evidence>
<evidence type="ECO:0000256" key="3">
    <source>
        <dbReference type="ARBA" id="ARBA00012916"/>
    </source>
</evidence>
<feature type="domain" description="SIS" evidence="12">
    <location>
        <begin position="461"/>
        <end position="602"/>
    </location>
</feature>
<accession>A0A1F5SJS4</accession>
<dbReference type="InterPro" id="IPR035466">
    <property type="entry name" value="GlmS/AgaS_SIS"/>
</dbReference>
<evidence type="ECO:0000256" key="1">
    <source>
        <dbReference type="ARBA" id="ARBA00001031"/>
    </source>
</evidence>
<dbReference type="Gene3D" id="3.60.20.10">
    <property type="entry name" value="Glutamine Phosphoribosylpyrophosphate, subunit 1, domain 1"/>
    <property type="match status" value="1"/>
</dbReference>
<organism evidence="13 14">
    <name type="scientific">Candidatus Falkowbacteria bacterium RIFOXYA2_FULL_47_9</name>
    <dbReference type="NCBI Taxonomy" id="1797995"/>
    <lineage>
        <taxon>Bacteria</taxon>
        <taxon>Candidatus Falkowiibacteriota</taxon>
    </lineage>
</organism>
<dbReference type="InterPro" id="IPR017932">
    <property type="entry name" value="GATase_2_dom"/>
</dbReference>
<dbReference type="Pfam" id="PF13522">
    <property type="entry name" value="GATase_6"/>
    <property type="match status" value="1"/>
</dbReference>
<dbReference type="GO" id="GO:0004360">
    <property type="term" value="F:glutamine-fructose-6-phosphate transaminase (isomerizing) activity"/>
    <property type="evidence" value="ECO:0007669"/>
    <property type="project" value="UniProtKB-UniRule"/>
</dbReference>
<comment type="subunit">
    <text evidence="10">Homodimer.</text>
</comment>
<evidence type="ECO:0000256" key="6">
    <source>
        <dbReference type="ARBA" id="ARBA00022576"/>
    </source>
</evidence>
<dbReference type="InterPro" id="IPR029055">
    <property type="entry name" value="Ntn_hydrolases_N"/>
</dbReference>
<dbReference type="GO" id="GO:0006002">
    <property type="term" value="P:fructose 6-phosphate metabolic process"/>
    <property type="evidence" value="ECO:0007669"/>
    <property type="project" value="TreeGrafter"/>
</dbReference>